<evidence type="ECO:0000256" key="1">
    <source>
        <dbReference type="ARBA" id="ARBA00004651"/>
    </source>
</evidence>
<feature type="transmembrane region" description="Helical" evidence="6">
    <location>
        <begin position="75"/>
        <end position="95"/>
    </location>
</feature>
<dbReference type="Proteomes" id="UP000199415">
    <property type="component" value="Unassembled WGS sequence"/>
</dbReference>
<protein>
    <submittedName>
        <fullName evidence="7">Threonine/homoserine/homoserine lactone efflux protein</fullName>
    </submittedName>
</protein>
<keyword evidence="8" id="KW-1185">Reference proteome</keyword>
<keyword evidence="4 6" id="KW-1133">Transmembrane helix</keyword>
<dbReference type="GO" id="GO:0005886">
    <property type="term" value="C:plasma membrane"/>
    <property type="evidence" value="ECO:0007669"/>
    <property type="project" value="UniProtKB-SubCell"/>
</dbReference>
<feature type="transmembrane region" description="Helical" evidence="6">
    <location>
        <begin position="41"/>
        <end position="63"/>
    </location>
</feature>
<feature type="transmembrane region" description="Helical" evidence="6">
    <location>
        <begin position="186"/>
        <end position="207"/>
    </location>
</feature>
<organism evidence="7 8">
    <name type="scientific">Limimonas halophila</name>
    <dbReference type="NCBI Taxonomy" id="1082479"/>
    <lineage>
        <taxon>Bacteria</taxon>
        <taxon>Pseudomonadati</taxon>
        <taxon>Pseudomonadota</taxon>
        <taxon>Alphaproteobacteria</taxon>
        <taxon>Rhodospirillales</taxon>
        <taxon>Rhodovibrionaceae</taxon>
        <taxon>Limimonas</taxon>
    </lineage>
</organism>
<feature type="transmembrane region" description="Helical" evidence="6">
    <location>
        <begin position="148"/>
        <end position="174"/>
    </location>
</feature>
<dbReference type="PANTHER" id="PTHR30086:SF20">
    <property type="entry name" value="ARGININE EXPORTER PROTEIN ARGO-RELATED"/>
    <property type="match status" value="1"/>
</dbReference>
<dbReference type="Pfam" id="PF01810">
    <property type="entry name" value="LysE"/>
    <property type="match status" value="1"/>
</dbReference>
<keyword evidence="3 6" id="KW-0812">Transmembrane</keyword>
<dbReference type="EMBL" id="FNCE01000006">
    <property type="protein sequence ID" value="SDG19730.1"/>
    <property type="molecule type" value="Genomic_DNA"/>
</dbReference>
<accession>A0A1G7SC10</accession>
<dbReference type="RefSeq" id="WP_090020234.1">
    <property type="nucleotide sequence ID" value="NZ_FNCE01000006.1"/>
</dbReference>
<evidence type="ECO:0000256" key="2">
    <source>
        <dbReference type="ARBA" id="ARBA00022475"/>
    </source>
</evidence>
<feature type="transmembrane region" description="Helical" evidence="6">
    <location>
        <begin position="115"/>
        <end position="136"/>
    </location>
</feature>
<sequence length="210" mass="21583">MPLLPAWELLAPFLVAALALNLTPGADMTYTIARTAAQGRAAGFASAAGILAGVGLHTVAAAAGLSALLRASPEAFIAVKWAGAAYLFYLAARMLLSKPDTGGPAMADARLRRVFGQAVVVNVLNPKVALFVLAFLPQFIAPDAAYPAAQILVLGTIFNLGGFAVNAAVAALVGAGAARLRTSQRFATWMTRLSGTVLAGLAVRLVLVER</sequence>
<reference evidence="7 8" key="1">
    <citation type="submission" date="2016-10" db="EMBL/GenBank/DDBJ databases">
        <authorList>
            <person name="de Groot N.N."/>
        </authorList>
    </citation>
    <scope>NUCLEOTIDE SEQUENCE [LARGE SCALE GENOMIC DNA]</scope>
    <source>
        <strain evidence="7 8">DSM 25584</strain>
    </source>
</reference>
<dbReference type="InterPro" id="IPR001123">
    <property type="entry name" value="LeuE-type"/>
</dbReference>
<dbReference type="STRING" id="1082479.SAMN05216241_106173"/>
<dbReference type="GO" id="GO:0015171">
    <property type="term" value="F:amino acid transmembrane transporter activity"/>
    <property type="evidence" value="ECO:0007669"/>
    <property type="project" value="TreeGrafter"/>
</dbReference>
<evidence type="ECO:0000313" key="8">
    <source>
        <dbReference type="Proteomes" id="UP000199415"/>
    </source>
</evidence>
<evidence type="ECO:0000256" key="4">
    <source>
        <dbReference type="ARBA" id="ARBA00022989"/>
    </source>
</evidence>
<evidence type="ECO:0000313" key="7">
    <source>
        <dbReference type="EMBL" id="SDG19730.1"/>
    </source>
</evidence>
<comment type="subcellular location">
    <subcellularLocation>
        <location evidence="1">Cell membrane</location>
        <topology evidence="1">Multi-pass membrane protein</topology>
    </subcellularLocation>
</comment>
<gene>
    <name evidence="7" type="ORF">SAMN05216241_106173</name>
</gene>
<evidence type="ECO:0000256" key="3">
    <source>
        <dbReference type="ARBA" id="ARBA00022692"/>
    </source>
</evidence>
<evidence type="ECO:0000256" key="6">
    <source>
        <dbReference type="SAM" id="Phobius"/>
    </source>
</evidence>
<name>A0A1G7SC10_9PROT</name>
<dbReference type="PANTHER" id="PTHR30086">
    <property type="entry name" value="ARGININE EXPORTER PROTEIN ARGO"/>
    <property type="match status" value="1"/>
</dbReference>
<proteinExistence type="predicted"/>
<evidence type="ECO:0000256" key="5">
    <source>
        <dbReference type="ARBA" id="ARBA00023136"/>
    </source>
</evidence>
<dbReference type="PIRSF" id="PIRSF006324">
    <property type="entry name" value="LeuE"/>
    <property type="match status" value="1"/>
</dbReference>
<dbReference type="AlphaFoldDB" id="A0A1G7SC10"/>
<keyword evidence="5 6" id="KW-0472">Membrane</keyword>
<keyword evidence="2" id="KW-1003">Cell membrane</keyword>
<dbReference type="OrthoDB" id="9807053at2"/>